<dbReference type="Gramene" id="KQL09517">
    <property type="protein sequence ID" value="KQL09517"/>
    <property type="gene ID" value="SETIT_007205mg"/>
</dbReference>
<name>K3XZ47_SETIT</name>
<accession>K3XZ47</accession>
<evidence type="ECO:0000313" key="3">
    <source>
        <dbReference type="Proteomes" id="UP000004995"/>
    </source>
</evidence>
<dbReference type="InParanoid" id="K3XZ47"/>
<keyword evidence="3" id="KW-1185">Reference proteome</keyword>
<sequence>MSVSTQMPPGERSRRSWWTPWLPASTSSARRGSPPSARRGPGRSSPRNPPCPRQAVPAGFVRVVRHRRRGSQRLHLLHARPAHRGRRQRRAAGAARRAGSLPRPVLGSRAATRSSSASTPATGSTCRSCPPSPTSSPSPTTGRSRSVTQRGSGTTRTPSARSRCATRHRRRRRRYRLPSGRDRHQPDHIAVARGGDRSWTALKNHPGLLVGYDDALVHRSRVFAVDATGDVFT</sequence>
<feature type="compositionally biased region" description="Basic residues" evidence="1">
    <location>
        <begin position="164"/>
        <end position="176"/>
    </location>
</feature>
<feature type="compositionally biased region" description="Polar residues" evidence="1">
    <location>
        <begin position="147"/>
        <end position="160"/>
    </location>
</feature>
<evidence type="ECO:0000313" key="2">
    <source>
        <dbReference type="EnsemblPlants" id="KQL09517"/>
    </source>
</evidence>
<feature type="compositionally biased region" description="Basic residues" evidence="1">
    <location>
        <begin position="63"/>
        <end position="90"/>
    </location>
</feature>
<feature type="compositionally biased region" description="Low complexity" evidence="1">
    <location>
        <begin position="23"/>
        <end position="46"/>
    </location>
</feature>
<reference evidence="3" key="1">
    <citation type="journal article" date="2012" name="Nat. Biotechnol.">
        <title>Reference genome sequence of the model plant Setaria.</title>
        <authorList>
            <person name="Bennetzen J.L."/>
            <person name="Schmutz J."/>
            <person name="Wang H."/>
            <person name="Percifield R."/>
            <person name="Hawkins J."/>
            <person name="Pontaroli A.C."/>
            <person name="Estep M."/>
            <person name="Feng L."/>
            <person name="Vaughn J.N."/>
            <person name="Grimwood J."/>
            <person name="Jenkins J."/>
            <person name="Barry K."/>
            <person name="Lindquist E."/>
            <person name="Hellsten U."/>
            <person name="Deshpande S."/>
            <person name="Wang X."/>
            <person name="Wu X."/>
            <person name="Mitros T."/>
            <person name="Triplett J."/>
            <person name="Yang X."/>
            <person name="Ye C.Y."/>
            <person name="Mauro-Herrera M."/>
            <person name="Wang L."/>
            <person name="Li P."/>
            <person name="Sharma M."/>
            <person name="Sharma R."/>
            <person name="Ronald P.C."/>
            <person name="Panaud O."/>
            <person name="Kellogg E.A."/>
            <person name="Brutnell T.P."/>
            <person name="Doust A.N."/>
            <person name="Tuskan G.A."/>
            <person name="Rokhsar D."/>
            <person name="Devos K.M."/>
        </authorList>
    </citation>
    <scope>NUCLEOTIDE SEQUENCE [LARGE SCALE GENOMIC DNA]</scope>
    <source>
        <strain evidence="3">cv. Yugu1</strain>
    </source>
</reference>
<proteinExistence type="predicted"/>
<dbReference type="HOGENOM" id="CLU_1191627_0_0_1"/>
<evidence type="ECO:0000256" key="1">
    <source>
        <dbReference type="SAM" id="MobiDB-lite"/>
    </source>
</evidence>
<protein>
    <submittedName>
        <fullName evidence="2">Uncharacterized protein</fullName>
    </submittedName>
</protein>
<feature type="compositionally biased region" description="Low complexity" evidence="1">
    <location>
        <begin position="107"/>
        <end position="129"/>
    </location>
</feature>
<dbReference type="AlphaFoldDB" id="K3XZ47"/>
<reference evidence="2" key="2">
    <citation type="submission" date="2018-08" db="UniProtKB">
        <authorList>
            <consortium name="EnsemblPlants"/>
        </authorList>
    </citation>
    <scope>IDENTIFICATION</scope>
    <source>
        <strain evidence="2">Yugu1</strain>
    </source>
</reference>
<feature type="compositionally biased region" description="Low complexity" evidence="1">
    <location>
        <begin position="137"/>
        <end position="146"/>
    </location>
</feature>
<feature type="region of interest" description="Disordered" evidence="1">
    <location>
        <begin position="1"/>
        <end position="187"/>
    </location>
</feature>
<dbReference type="Proteomes" id="UP000004995">
    <property type="component" value="Unassembled WGS sequence"/>
</dbReference>
<organism evidence="2 3">
    <name type="scientific">Setaria italica</name>
    <name type="common">Foxtail millet</name>
    <name type="synonym">Panicum italicum</name>
    <dbReference type="NCBI Taxonomy" id="4555"/>
    <lineage>
        <taxon>Eukaryota</taxon>
        <taxon>Viridiplantae</taxon>
        <taxon>Streptophyta</taxon>
        <taxon>Embryophyta</taxon>
        <taxon>Tracheophyta</taxon>
        <taxon>Spermatophyta</taxon>
        <taxon>Magnoliopsida</taxon>
        <taxon>Liliopsida</taxon>
        <taxon>Poales</taxon>
        <taxon>Poaceae</taxon>
        <taxon>PACMAD clade</taxon>
        <taxon>Panicoideae</taxon>
        <taxon>Panicodae</taxon>
        <taxon>Paniceae</taxon>
        <taxon>Cenchrinae</taxon>
        <taxon>Setaria</taxon>
    </lineage>
</organism>
<dbReference type="EMBL" id="AGNK02002224">
    <property type="status" value="NOT_ANNOTATED_CDS"/>
    <property type="molecule type" value="Genomic_DNA"/>
</dbReference>
<dbReference type="EnsemblPlants" id="KQL09517">
    <property type="protein sequence ID" value="KQL09517"/>
    <property type="gene ID" value="SETIT_007205mg"/>
</dbReference>